<dbReference type="RefSeq" id="WP_144009463.1">
    <property type="nucleotide sequence ID" value="NZ_FWYB01000004.1"/>
</dbReference>
<reference evidence="4 5" key="1">
    <citation type="submission" date="2017-04" db="EMBL/GenBank/DDBJ databases">
        <authorList>
            <person name="Afonso C.L."/>
            <person name="Miller P.J."/>
            <person name="Scott M.A."/>
            <person name="Spackman E."/>
            <person name="Goraichik I."/>
            <person name="Dimitrov K.M."/>
            <person name="Suarez D.L."/>
            <person name="Swayne D.E."/>
        </authorList>
    </citation>
    <scope>NUCLEOTIDE SEQUENCE [LARGE SCALE GENOMIC DNA]</scope>
    <source>
        <strain evidence="4 5">DSM 19625</strain>
    </source>
</reference>
<dbReference type="AlphaFoldDB" id="A0A1W2CQ71"/>
<dbReference type="PROSITE" id="PS51352">
    <property type="entry name" value="THIOREDOXIN_2"/>
    <property type="match status" value="1"/>
</dbReference>
<feature type="domain" description="Thioredoxin" evidence="3">
    <location>
        <begin position="4"/>
        <end position="171"/>
    </location>
</feature>
<dbReference type="OrthoDB" id="120730at2"/>
<proteinExistence type="predicted"/>
<evidence type="ECO:0000256" key="1">
    <source>
        <dbReference type="ARBA" id="ARBA00023284"/>
    </source>
</evidence>
<name>A0A1W2CQ71_9SPHI</name>
<dbReference type="Pfam" id="PF13899">
    <property type="entry name" value="Thioredoxin_7"/>
    <property type="match status" value="1"/>
</dbReference>
<dbReference type="Proteomes" id="UP000192678">
    <property type="component" value="Unassembled WGS sequence"/>
</dbReference>
<dbReference type="STRING" id="475255.SAMN04488101_104212"/>
<dbReference type="PROSITE" id="PS00194">
    <property type="entry name" value="THIOREDOXIN_1"/>
    <property type="match status" value="1"/>
</dbReference>
<evidence type="ECO:0000259" key="3">
    <source>
        <dbReference type="PROSITE" id="PS51352"/>
    </source>
</evidence>
<keyword evidence="5" id="KW-1185">Reference proteome</keyword>
<dbReference type="InterPro" id="IPR017937">
    <property type="entry name" value="Thioredoxin_CS"/>
</dbReference>
<dbReference type="EMBL" id="FWYB01000004">
    <property type="protein sequence ID" value="SMC87407.1"/>
    <property type="molecule type" value="Genomic_DNA"/>
</dbReference>
<evidence type="ECO:0000256" key="2">
    <source>
        <dbReference type="SAM" id="SignalP"/>
    </source>
</evidence>
<dbReference type="Gene3D" id="3.40.30.10">
    <property type="entry name" value="Glutaredoxin"/>
    <property type="match status" value="1"/>
</dbReference>
<evidence type="ECO:0000313" key="4">
    <source>
        <dbReference type="EMBL" id="SMC87407.1"/>
    </source>
</evidence>
<dbReference type="InterPro" id="IPR013766">
    <property type="entry name" value="Thioredoxin_domain"/>
</dbReference>
<keyword evidence="1" id="KW-0676">Redox-active center</keyword>
<organism evidence="4 5">
    <name type="scientific">Pedobacter nyackensis</name>
    <dbReference type="NCBI Taxonomy" id="475255"/>
    <lineage>
        <taxon>Bacteria</taxon>
        <taxon>Pseudomonadati</taxon>
        <taxon>Bacteroidota</taxon>
        <taxon>Sphingobacteriia</taxon>
        <taxon>Sphingobacteriales</taxon>
        <taxon>Sphingobacteriaceae</taxon>
        <taxon>Pedobacter</taxon>
    </lineage>
</organism>
<dbReference type="GO" id="GO:0045454">
    <property type="term" value="P:cell redox homeostasis"/>
    <property type="evidence" value="ECO:0007669"/>
    <property type="project" value="TreeGrafter"/>
</dbReference>
<protein>
    <submittedName>
        <fullName evidence="4">Thioredoxin-like</fullName>
    </submittedName>
</protein>
<evidence type="ECO:0000313" key="5">
    <source>
        <dbReference type="Proteomes" id="UP000192678"/>
    </source>
</evidence>
<keyword evidence="2" id="KW-0732">Signal</keyword>
<dbReference type="PANTHER" id="PTHR43601:SF3">
    <property type="entry name" value="THIOREDOXIN, MITOCHONDRIAL"/>
    <property type="match status" value="1"/>
</dbReference>
<feature type="signal peptide" evidence="2">
    <location>
        <begin position="1"/>
        <end position="19"/>
    </location>
</feature>
<dbReference type="InterPro" id="IPR036249">
    <property type="entry name" value="Thioredoxin-like_sf"/>
</dbReference>
<dbReference type="PANTHER" id="PTHR43601">
    <property type="entry name" value="THIOREDOXIN, MITOCHONDRIAL"/>
    <property type="match status" value="1"/>
</dbReference>
<gene>
    <name evidence="4" type="ORF">SAMN04488101_104212</name>
</gene>
<dbReference type="SUPFAM" id="SSF52833">
    <property type="entry name" value="Thioredoxin-like"/>
    <property type="match status" value="1"/>
</dbReference>
<sequence length="456" mass="50886">MKKNLIGIFLLFSTLSVFAQGIEFEHSSWSEAVKKAKAQNKLIFVDVYTSWCGPCKVMSTQVFTRPEIGATYNQGFVNVKIDAEKGEGIALAKKYEVKSYPTYLFINPADESLFDRSKSSIAAADFNDLGDRVITKFSGKKEISLAELDAKYKSADYDEAFSRAYIKRLKAEGKSTNPVLEAYITKFITNTATSDQLYFIGLNFTKGAGSKLYDYMIKNYKEIDAVLCKNDGVSAANLYSKIRDEAKSKIDEVFKSNGVISVGETELNTLFANLNAVEISERKDKKVLEYKIRLYSSNNDTVKLIEAYRAYISRFLLPADKTATIGKEGIIIDKNAPLPVLGIDSAGASGWCSNYALRLSKLSKQSQDKKLAISLCKKAITLNKSSVVKNSMNVTIYNFGDKAGAIKQQSDLIAEMKVSNDEYLTNAETTLQKMKDNESDIPVFSYKRKLQKKLQH</sequence>
<feature type="chain" id="PRO_5012009251" evidence="2">
    <location>
        <begin position="20"/>
        <end position="456"/>
    </location>
</feature>
<accession>A0A1W2CQ71</accession>